<comment type="caution">
    <text evidence="1">The sequence shown here is derived from an EMBL/GenBank/DDBJ whole genome shotgun (WGS) entry which is preliminary data.</text>
</comment>
<dbReference type="STRING" id="5627.A0A1C7LQ53"/>
<dbReference type="OrthoDB" id="107110at2759"/>
<evidence type="ECO:0000313" key="1">
    <source>
        <dbReference type="EMBL" id="OBZ66843.1"/>
    </source>
</evidence>
<proteinExistence type="predicted"/>
<dbReference type="Proteomes" id="UP000092993">
    <property type="component" value="Unassembled WGS sequence"/>
</dbReference>
<reference evidence="1 2" key="1">
    <citation type="submission" date="2016-03" db="EMBL/GenBank/DDBJ databases">
        <title>Whole genome sequencing of Grifola frondosa 9006-11.</title>
        <authorList>
            <person name="Min B."/>
            <person name="Park H."/>
            <person name="Kim J.-G."/>
            <person name="Cho H."/>
            <person name="Oh Y.-L."/>
            <person name="Kong W.-S."/>
            <person name="Choi I.-G."/>
        </authorList>
    </citation>
    <scope>NUCLEOTIDE SEQUENCE [LARGE SCALE GENOMIC DNA]</scope>
    <source>
        <strain evidence="1 2">9006-11</strain>
    </source>
</reference>
<sequence length="396" mass="44558">MDAAAAEKGDLRAPFEFLEVSRMRIAPHARDIPQPIVNALWQDGMSAKLKLDPRPDVELCELMAKKGTLGFLLAACIPRKPTALVSNADKFEHLDATFNETYIGDAVTNFMNALTQYDRMYKPLNHYGRIIPFVQSSGTGKSRLVKELGRHEPMSGWPPNDTAAHEFFIDPGMPGEEMAAAFLGAWARVAFEDIAAPEQSSKPIVDRLDGWRVTVKNPEARAERFSRVADLARQFLQENDKIIFTDRRPDRGQHWKSMTEIQKGYIKSLHRWHEQLFSLLVKPHFEDLGKALAMCNVHEFFFAFDECAQLNVRPNSSGLQGPKERMSVIALARILKVSDTLSFPESPFGPFSLIPTSLCFILPHPVLIPLIPDLVKATRIFRCGLSSDSIKRCLDV</sequence>
<gene>
    <name evidence="1" type="ORF">A0H81_13297</name>
</gene>
<keyword evidence="2" id="KW-1185">Reference proteome</keyword>
<dbReference type="AlphaFoldDB" id="A0A1C7LQ53"/>
<name>A0A1C7LQ53_GRIFR</name>
<organism evidence="1 2">
    <name type="scientific">Grifola frondosa</name>
    <name type="common">Maitake</name>
    <name type="synonym">Polyporus frondosus</name>
    <dbReference type="NCBI Taxonomy" id="5627"/>
    <lineage>
        <taxon>Eukaryota</taxon>
        <taxon>Fungi</taxon>
        <taxon>Dikarya</taxon>
        <taxon>Basidiomycota</taxon>
        <taxon>Agaricomycotina</taxon>
        <taxon>Agaricomycetes</taxon>
        <taxon>Polyporales</taxon>
        <taxon>Grifolaceae</taxon>
        <taxon>Grifola</taxon>
    </lineage>
</organism>
<dbReference type="EMBL" id="LUGG01000027">
    <property type="protein sequence ID" value="OBZ66843.1"/>
    <property type="molecule type" value="Genomic_DNA"/>
</dbReference>
<protein>
    <submittedName>
        <fullName evidence="1">Uncharacterized protein</fullName>
    </submittedName>
</protein>
<evidence type="ECO:0000313" key="2">
    <source>
        <dbReference type="Proteomes" id="UP000092993"/>
    </source>
</evidence>
<accession>A0A1C7LQ53</accession>